<dbReference type="Gene3D" id="3.30.565.10">
    <property type="entry name" value="Histidine kinase-like ATPase, C-terminal domain"/>
    <property type="match status" value="1"/>
</dbReference>
<dbReference type="InterPro" id="IPR036890">
    <property type="entry name" value="HATPase_C_sf"/>
</dbReference>
<dbReference type="SUPFAM" id="SSF55874">
    <property type="entry name" value="ATPase domain of HSP90 chaperone/DNA topoisomerase II/histidine kinase"/>
    <property type="match status" value="1"/>
</dbReference>
<accession>A0A4C2EK63</accession>
<dbReference type="GO" id="GO:0000155">
    <property type="term" value="F:phosphorelay sensor kinase activity"/>
    <property type="evidence" value="ECO:0007669"/>
    <property type="project" value="InterPro"/>
</dbReference>
<evidence type="ECO:0000256" key="4">
    <source>
        <dbReference type="ARBA" id="ARBA00022741"/>
    </source>
</evidence>
<evidence type="ECO:0000256" key="5">
    <source>
        <dbReference type="ARBA" id="ARBA00022777"/>
    </source>
</evidence>
<evidence type="ECO:0000256" key="1">
    <source>
        <dbReference type="ARBA" id="ARBA00000085"/>
    </source>
</evidence>
<dbReference type="OrthoDB" id="230688at2157"/>
<evidence type="ECO:0000256" key="2">
    <source>
        <dbReference type="ARBA" id="ARBA00012438"/>
    </source>
</evidence>
<evidence type="ECO:0000259" key="8">
    <source>
        <dbReference type="PROSITE" id="PS50109"/>
    </source>
</evidence>
<protein>
    <recommendedName>
        <fullName evidence="2">histidine kinase</fullName>
        <ecNumber evidence="2">2.7.13.3</ecNumber>
    </recommendedName>
</protein>
<sequence>MTPPAITKQSLGTGYVVATGVVLSGALLAHGVSIGHPSPIDVVILSVGLIPAIALGAANYWLPVSGLTGDQIWTAAEWCGFGVALFTVITIVVLLAPIPQSSMVPPILASGVAVGGFGGILFGWLLELRRSRRRLTQSNEVLFRVLRHDLRNDLNVALGHIGEIQRAATEEREMSAESRAHVEQLNDSIDDIINTTEKARQIEYAFDADRRAQQPIDLVPHVREHANTITKSYPEATVELDLPEQSLVYADWMLDTVLQNVIENAVIHCEAAPTLFISVEEHDRSVFVHIGDNCPSIPQHERDVLGSGTETPLKHSKGVGLWLTTWIVESYGGAVHLTTTDDGNTVTLEFRGPTVLDEIRQTLREWP</sequence>
<feature type="transmembrane region" description="Helical" evidence="7">
    <location>
        <begin position="12"/>
        <end position="30"/>
    </location>
</feature>
<feature type="transmembrane region" description="Helical" evidence="7">
    <location>
        <begin position="107"/>
        <end position="126"/>
    </location>
</feature>
<dbReference type="RefSeq" id="WP_137684431.1">
    <property type="nucleotide sequence ID" value="NZ_BIXZ01000005.1"/>
</dbReference>
<evidence type="ECO:0000313" key="9">
    <source>
        <dbReference type="EMBL" id="GCF14881.1"/>
    </source>
</evidence>
<keyword evidence="3" id="KW-0808">Transferase</keyword>
<keyword evidence="7" id="KW-0472">Membrane</keyword>
<dbReference type="PROSITE" id="PS50109">
    <property type="entry name" value="HIS_KIN"/>
    <property type="match status" value="1"/>
</dbReference>
<dbReference type="AlphaFoldDB" id="A0A4C2EK63"/>
<dbReference type="CDD" id="cd00082">
    <property type="entry name" value="HisKA"/>
    <property type="match status" value="1"/>
</dbReference>
<dbReference type="EMBL" id="BIXZ01000005">
    <property type="protein sequence ID" value="GCF14881.1"/>
    <property type="molecule type" value="Genomic_DNA"/>
</dbReference>
<dbReference type="InterPro" id="IPR031623">
    <property type="entry name" value="HisKA_4TM"/>
</dbReference>
<comment type="caution">
    <text evidence="9">The sequence shown here is derived from an EMBL/GenBank/DDBJ whole genome shotgun (WGS) entry which is preliminary data.</text>
</comment>
<gene>
    <name evidence="9" type="ORF">Harman_28160</name>
</gene>
<keyword evidence="6" id="KW-0067">ATP-binding</keyword>
<evidence type="ECO:0000256" key="3">
    <source>
        <dbReference type="ARBA" id="ARBA00022679"/>
    </source>
</evidence>
<keyword evidence="10" id="KW-1185">Reference proteome</keyword>
<proteinExistence type="predicted"/>
<feature type="domain" description="Histidine kinase" evidence="8">
    <location>
        <begin position="145"/>
        <end position="354"/>
    </location>
</feature>
<dbReference type="InterPro" id="IPR050980">
    <property type="entry name" value="2C_sensor_his_kinase"/>
</dbReference>
<feature type="transmembrane region" description="Helical" evidence="7">
    <location>
        <begin position="74"/>
        <end position="95"/>
    </location>
</feature>
<feature type="transmembrane region" description="Helical" evidence="7">
    <location>
        <begin position="42"/>
        <end position="62"/>
    </location>
</feature>
<reference evidence="9 10" key="1">
    <citation type="submission" date="2019-02" db="EMBL/GenBank/DDBJ databases">
        <title>Haloarcula mannanilyticum sp. nov., a mannan degrading haloarchaeon isolated from commercial salt.</title>
        <authorList>
            <person name="Enomoto S."/>
            <person name="Shimane Y."/>
            <person name="Kamekura M."/>
            <person name="Ito T."/>
            <person name="Moriya O."/>
            <person name="Ihara K."/>
            <person name="Takahashi-Ando N."/>
            <person name="Fukushima Y."/>
            <person name="Yoshida Y."/>
            <person name="Usama R."/>
            <person name="Takai K."/>
            <person name="Minegishi H."/>
        </authorList>
    </citation>
    <scope>NUCLEOTIDE SEQUENCE [LARGE SCALE GENOMIC DNA]</scope>
    <source>
        <strain evidence="9 10">MD130-1</strain>
    </source>
</reference>
<dbReference type="PANTHER" id="PTHR44936:SF10">
    <property type="entry name" value="SENSOR PROTEIN RSTB"/>
    <property type="match status" value="1"/>
</dbReference>
<dbReference type="InterPro" id="IPR005467">
    <property type="entry name" value="His_kinase_dom"/>
</dbReference>
<dbReference type="Proteomes" id="UP000304382">
    <property type="component" value="Unassembled WGS sequence"/>
</dbReference>
<keyword evidence="7" id="KW-0812">Transmembrane</keyword>
<evidence type="ECO:0000256" key="7">
    <source>
        <dbReference type="SAM" id="Phobius"/>
    </source>
</evidence>
<dbReference type="EC" id="2.7.13.3" evidence="2"/>
<comment type="catalytic activity">
    <reaction evidence="1">
        <text>ATP + protein L-histidine = ADP + protein N-phospho-L-histidine.</text>
        <dbReference type="EC" id="2.7.13.3"/>
    </reaction>
</comment>
<dbReference type="InterPro" id="IPR003661">
    <property type="entry name" value="HisK_dim/P_dom"/>
</dbReference>
<keyword evidence="4" id="KW-0547">Nucleotide-binding</keyword>
<name>A0A4C2EK63_9EURY</name>
<dbReference type="Pfam" id="PF16926">
    <property type="entry name" value="HisKA_4TM"/>
    <property type="match status" value="1"/>
</dbReference>
<dbReference type="Pfam" id="PF02518">
    <property type="entry name" value="HATPase_c"/>
    <property type="match status" value="1"/>
</dbReference>
<keyword evidence="5" id="KW-0418">Kinase</keyword>
<organism evidence="9 10">
    <name type="scientific">Haloarcula mannanilytica</name>
    <dbReference type="NCBI Taxonomy" id="2509225"/>
    <lineage>
        <taxon>Archaea</taxon>
        <taxon>Methanobacteriati</taxon>
        <taxon>Methanobacteriota</taxon>
        <taxon>Stenosarchaea group</taxon>
        <taxon>Halobacteria</taxon>
        <taxon>Halobacteriales</taxon>
        <taxon>Haloarculaceae</taxon>
        <taxon>Haloarcula</taxon>
    </lineage>
</organism>
<dbReference type="GO" id="GO:0005886">
    <property type="term" value="C:plasma membrane"/>
    <property type="evidence" value="ECO:0007669"/>
    <property type="project" value="UniProtKB-SubCell"/>
</dbReference>
<evidence type="ECO:0000313" key="10">
    <source>
        <dbReference type="Proteomes" id="UP000304382"/>
    </source>
</evidence>
<evidence type="ECO:0000256" key="6">
    <source>
        <dbReference type="ARBA" id="ARBA00022840"/>
    </source>
</evidence>
<dbReference type="GO" id="GO:0005524">
    <property type="term" value="F:ATP binding"/>
    <property type="evidence" value="ECO:0007669"/>
    <property type="project" value="UniProtKB-KW"/>
</dbReference>
<keyword evidence="7" id="KW-1133">Transmembrane helix</keyword>
<dbReference type="PANTHER" id="PTHR44936">
    <property type="entry name" value="SENSOR PROTEIN CREC"/>
    <property type="match status" value="1"/>
</dbReference>
<dbReference type="InterPro" id="IPR003594">
    <property type="entry name" value="HATPase_dom"/>
</dbReference>